<proteinExistence type="inferred from homology"/>
<dbReference type="RefSeq" id="WP_130111451.1">
    <property type="nucleotide sequence ID" value="NZ_CP035806.1"/>
</dbReference>
<keyword evidence="3" id="KW-1003">Cell membrane</keyword>
<gene>
    <name evidence="10" type="ORF">EVS81_12015</name>
</gene>
<evidence type="ECO:0000256" key="4">
    <source>
        <dbReference type="ARBA" id="ARBA00022692"/>
    </source>
</evidence>
<evidence type="ECO:0000313" key="11">
    <source>
        <dbReference type="Proteomes" id="UP000289260"/>
    </source>
</evidence>
<accession>A0A4P6KJP3</accession>
<evidence type="ECO:0000256" key="8">
    <source>
        <dbReference type="ARBA" id="ARBA00037998"/>
    </source>
</evidence>
<dbReference type="GO" id="GO:0005886">
    <property type="term" value="C:plasma membrane"/>
    <property type="evidence" value="ECO:0007669"/>
    <property type="project" value="UniProtKB-SubCell"/>
</dbReference>
<evidence type="ECO:0000313" key="10">
    <source>
        <dbReference type="EMBL" id="QBE50341.1"/>
    </source>
</evidence>
<feature type="transmembrane region" description="Helical" evidence="9">
    <location>
        <begin position="90"/>
        <end position="109"/>
    </location>
</feature>
<feature type="transmembrane region" description="Helical" evidence="9">
    <location>
        <begin position="260"/>
        <end position="277"/>
    </location>
</feature>
<evidence type="ECO:0000256" key="6">
    <source>
        <dbReference type="ARBA" id="ARBA00022989"/>
    </source>
</evidence>
<dbReference type="Pfam" id="PF02653">
    <property type="entry name" value="BPD_transp_2"/>
    <property type="match status" value="1"/>
</dbReference>
<evidence type="ECO:0000256" key="2">
    <source>
        <dbReference type="ARBA" id="ARBA00022448"/>
    </source>
</evidence>
<evidence type="ECO:0000256" key="9">
    <source>
        <dbReference type="SAM" id="Phobius"/>
    </source>
</evidence>
<feature type="transmembrane region" description="Helical" evidence="9">
    <location>
        <begin position="183"/>
        <end position="204"/>
    </location>
</feature>
<evidence type="ECO:0000256" key="3">
    <source>
        <dbReference type="ARBA" id="ARBA00022475"/>
    </source>
</evidence>
<dbReference type="GO" id="GO:0006865">
    <property type="term" value="P:amino acid transport"/>
    <property type="evidence" value="ECO:0007669"/>
    <property type="project" value="UniProtKB-KW"/>
</dbReference>
<keyword evidence="7 9" id="KW-0472">Membrane</keyword>
<feature type="transmembrane region" description="Helical" evidence="9">
    <location>
        <begin position="57"/>
        <end position="78"/>
    </location>
</feature>
<dbReference type="EMBL" id="CP035806">
    <property type="protein sequence ID" value="QBE50341.1"/>
    <property type="molecule type" value="Genomic_DNA"/>
</dbReference>
<keyword evidence="5" id="KW-0029">Amino-acid transport</keyword>
<dbReference type="InterPro" id="IPR001851">
    <property type="entry name" value="ABC_transp_permease"/>
</dbReference>
<reference evidence="10 11" key="1">
    <citation type="submission" date="2019-02" db="EMBL/GenBank/DDBJ databases">
        <authorList>
            <person name="Sun L."/>
            <person name="Pan D."/>
            <person name="Wu X."/>
        </authorList>
    </citation>
    <scope>NUCLEOTIDE SEQUENCE [LARGE SCALE GENOMIC DNA]</scope>
    <source>
        <strain evidence="10 11">JW-1</strain>
    </source>
</reference>
<dbReference type="InterPro" id="IPR052157">
    <property type="entry name" value="BCAA_transport_permease"/>
</dbReference>
<feature type="transmembrane region" description="Helical" evidence="9">
    <location>
        <begin position="129"/>
        <end position="155"/>
    </location>
</feature>
<keyword evidence="11" id="KW-1185">Reference proteome</keyword>
<feature type="transmembrane region" description="Helical" evidence="9">
    <location>
        <begin position="12"/>
        <end position="37"/>
    </location>
</feature>
<dbReference type="OrthoDB" id="9807115at2"/>
<keyword evidence="4 9" id="KW-0812">Transmembrane</keyword>
<comment type="subcellular location">
    <subcellularLocation>
        <location evidence="1">Cell membrane</location>
        <topology evidence="1">Multi-pass membrane protein</topology>
    </subcellularLocation>
</comment>
<dbReference type="Proteomes" id="UP000289260">
    <property type="component" value="Chromosome"/>
</dbReference>
<protein>
    <submittedName>
        <fullName evidence="10">Branched-chain amino acid ABC transporter permease</fullName>
    </submittedName>
</protein>
<dbReference type="PANTHER" id="PTHR11795">
    <property type="entry name" value="BRANCHED-CHAIN AMINO ACID TRANSPORT SYSTEM PERMEASE PROTEIN LIVH"/>
    <property type="match status" value="1"/>
</dbReference>
<keyword evidence="2" id="KW-0813">Transport</keyword>
<evidence type="ECO:0000256" key="1">
    <source>
        <dbReference type="ARBA" id="ARBA00004651"/>
    </source>
</evidence>
<organism evidence="10 11">
    <name type="scientific">Leucobacter triazinivorans</name>
    <dbReference type="NCBI Taxonomy" id="1784719"/>
    <lineage>
        <taxon>Bacteria</taxon>
        <taxon>Bacillati</taxon>
        <taxon>Actinomycetota</taxon>
        <taxon>Actinomycetes</taxon>
        <taxon>Micrococcales</taxon>
        <taxon>Microbacteriaceae</taxon>
        <taxon>Leucobacter</taxon>
    </lineage>
</organism>
<dbReference type="PANTHER" id="PTHR11795:SF445">
    <property type="entry name" value="AMINO ACID ABC TRANSPORTER PERMEASE PROTEIN"/>
    <property type="match status" value="1"/>
</dbReference>
<sequence>MWIQLIVDMLGLGTFYALLTLGIALLFGILGLMNFAYGETIMAAAVVLLVLKDSPWWVSWPLAIIAAVVVSVLTERVAFRSLRNADPVTLMIASFAVSAALQAIARMTALPKVQGVPPQPFLQHSFTLFGARISMLQVLTLALSAAMIALLAIVMQRTSLGVQLRAAAEDFEMAKVLGVRGSFVIMSAFAISGAIAAVSAIVLVAKQGAVGAEMGLQPLLIGVVGAVVGGMRSLKGAALGGLLLGMATVLLETFLPTDLIAFRDAFLYAAVIGILVIRPQGLLSGVKVRVS</sequence>
<evidence type="ECO:0000256" key="5">
    <source>
        <dbReference type="ARBA" id="ARBA00022970"/>
    </source>
</evidence>
<evidence type="ECO:0000256" key="7">
    <source>
        <dbReference type="ARBA" id="ARBA00023136"/>
    </source>
</evidence>
<comment type="similarity">
    <text evidence="8">Belongs to the binding-protein-dependent transport system permease family. LivHM subfamily.</text>
</comment>
<dbReference type="GO" id="GO:0022857">
    <property type="term" value="F:transmembrane transporter activity"/>
    <property type="evidence" value="ECO:0007669"/>
    <property type="project" value="InterPro"/>
</dbReference>
<feature type="transmembrane region" description="Helical" evidence="9">
    <location>
        <begin position="236"/>
        <end position="254"/>
    </location>
</feature>
<dbReference type="KEGG" id="ltr:EVS81_12015"/>
<name>A0A4P6KJP3_9MICO</name>
<feature type="transmembrane region" description="Helical" evidence="9">
    <location>
        <begin position="210"/>
        <end position="229"/>
    </location>
</feature>
<keyword evidence="6 9" id="KW-1133">Transmembrane helix</keyword>
<dbReference type="AlphaFoldDB" id="A0A4P6KJP3"/>
<dbReference type="CDD" id="cd06582">
    <property type="entry name" value="TM_PBP1_LivH_like"/>
    <property type="match status" value="1"/>
</dbReference>